<keyword evidence="2" id="KW-0238">DNA-binding</keyword>
<dbReference type="InterPro" id="IPR050204">
    <property type="entry name" value="AraC_XylS_family_regulators"/>
</dbReference>
<dbReference type="PANTHER" id="PTHR46796">
    <property type="entry name" value="HTH-TYPE TRANSCRIPTIONAL ACTIVATOR RHAS-RELATED"/>
    <property type="match status" value="1"/>
</dbReference>
<dbReference type="PROSITE" id="PS01124">
    <property type="entry name" value="HTH_ARAC_FAMILY_2"/>
    <property type="match status" value="1"/>
</dbReference>
<accession>A0ABS2KF46</accession>
<evidence type="ECO:0000256" key="1">
    <source>
        <dbReference type="ARBA" id="ARBA00023015"/>
    </source>
</evidence>
<dbReference type="Pfam" id="PF12852">
    <property type="entry name" value="Cupin_6"/>
    <property type="match status" value="1"/>
</dbReference>
<name>A0ABS2KF46_9GAMM</name>
<dbReference type="InterPro" id="IPR032783">
    <property type="entry name" value="AraC_lig"/>
</dbReference>
<protein>
    <submittedName>
        <fullName evidence="5">AraC family transcriptional regulator</fullName>
    </submittedName>
</protein>
<organism evidence="5 6">
    <name type="scientific">Dyella mobilis</name>
    <dbReference type="NCBI Taxonomy" id="1849582"/>
    <lineage>
        <taxon>Bacteria</taxon>
        <taxon>Pseudomonadati</taxon>
        <taxon>Pseudomonadota</taxon>
        <taxon>Gammaproteobacteria</taxon>
        <taxon>Lysobacterales</taxon>
        <taxon>Rhodanobacteraceae</taxon>
        <taxon>Dyella</taxon>
    </lineage>
</organism>
<comment type="caution">
    <text evidence="5">The sequence shown here is derived from an EMBL/GenBank/DDBJ whole genome shotgun (WGS) entry which is preliminary data.</text>
</comment>
<dbReference type="PANTHER" id="PTHR46796:SF7">
    <property type="entry name" value="ARAC FAMILY TRANSCRIPTIONAL REGULATOR"/>
    <property type="match status" value="1"/>
</dbReference>
<evidence type="ECO:0000313" key="6">
    <source>
        <dbReference type="Proteomes" id="UP001430193"/>
    </source>
</evidence>
<evidence type="ECO:0000256" key="2">
    <source>
        <dbReference type="ARBA" id="ARBA00023125"/>
    </source>
</evidence>
<evidence type="ECO:0000256" key="3">
    <source>
        <dbReference type="ARBA" id="ARBA00023163"/>
    </source>
</evidence>
<keyword evidence="6" id="KW-1185">Reference proteome</keyword>
<keyword evidence="3" id="KW-0804">Transcription</keyword>
<dbReference type="SUPFAM" id="SSF46689">
    <property type="entry name" value="Homeodomain-like"/>
    <property type="match status" value="2"/>
</dbReference>
<dbReference type="Pfam" id="PF12833">
    <property type="entry name" value="HTH_18"/>
    <property type="match status" value="1"/>
</dbReference>
<evidence type="ECO:0000313" key="5">
    <source>
        <dbReference type="EMBL" id="MBM7128978.1"/>
    </source>
</evidence>
<dbReference type="InterPro" id="IPR011051">
    <property type="entry name" value="RmlC_Cupin_sf"/>
</dbReference>
<dbReference type="EMBL" id="JADIKF010000036">
    <property type="protein sequence ID" value="MBM7128978.1"/>
    <property type="molecule type" value="Genomic_DNA"/>
</dbReference>
<proteinExistence type="predicted"/>
<dbReference type="RefSeq" id="WP_204630597.1">
    <property type="nucleotide sequence ID" value="NZ_BSOC01000007.1"/>
</dbReference>
<dbReference type="PROSITE" id="PS00041">
    <property type="entry name" value="HTH_ARAC_FAMILY_1"/>
    <property type="match status" value="2"/>
</dbReference>
<gene>
    <name evidence="5" type="ORF">ISS99_05530</name>
</gene>
<dbReference type="Proteomes" id="UP001430193">
    <property type="component" value="Unassembled WGS sequence"/>
</dbReference>
<dbReference type="InterPro" id="IPR018060">
    <property type="entry name" value="HTH_AraC"/>
</dbReference>
<evidence type="ECO:0000259" key="4">
    <source>
        <dbReference type="PROSITE" id="PS01124"/>
    </source>
</evidence>
<dbReference type="Gene3D" id="1.10.10.60">
    <property type="entry name" value="Homeodomain-like"/>
    <property type="match status" value="1"/>
</dbReference>
<reference evidence="5" key="1">
    <citation type="submission" date="2020-10" db="EMBL/GenBank/DDBJ databases">
        <title>Phylogeny of dyella-like bacteria.</title>
        <authorList>
            <person name="Fu J."/>
        </authorList>
    </citation>
    <scope>NUCLEOTIDE SEQUENCE</scope>
    <source>
        <strain evidence="5">DHON07</strain>
    </source>
</reference>
<feature type="domain" description="HTH araC/xylS-type" evidence="4">
    <location>
        <begin position="200"/>
        <end position="301"/>
    </location>
</feature>
<dbReference type="CDD" id="cd06995">
    <property type="entry name" value="cupin_YkgD-like_N"/>
    <property type="match status" value="1"/>
</dbReference>
<dbReference type="InterPro" id="IPR020449">
    <property type="entry name" value="Tscrpt_reg_AraC-type_HTH"/>
</dbReference>
<dbReference type="PRINTS" id="PR00032">
    <property type="entry name" value="HTHARAC"/>
</dbReference>
<dbReference type="InterPro" id="IPR018062">
    <property type="entry name" value="HTH_AraC-typ_CS"/>
</dbReference>
<sequence>MDALSKLIAVSGVQGSLDLRCRMAGSFALDHEQLEPGKAPFHLMLRGTAQLLMPKGEVLELHTGDFVLLPRGMAHVVQGIGDGASTAVSMDNDGPLPERRNTTGPADMDLLCGHFTYSHGGAQLLMNTLPDALYIPMAELEGMALLDSIVTTLRREAIHLDQGSLAITKALSEVLFVLALRSYVSREGLAPSLLGLLIDGRLSTALLAMMKEPGHDWTVESLAHKANMSRATFARHFTEKANASPMDMLAAIRMQLACDLLLAGDLSVDAVAEQVGYQSVSAFIKTFQRRIGMSPAAFRRHGAT</sequence>
<dbReference type="SMART" id="SM00342">
    <property type="entry name" value="HTH_ARAC"/>
    <property type="match status" value="1"/>
</dbReference>
<dbReference type="InterPro" id="IPR009057">
    <property type="entry name" value="Homeodomain-like_sf"/>
</dbReference>
<dbReference type="SUPFAM" id="SSF51182">
    <property type="entry name" value="RmlC-like cupins"/>
    <property type="match status" value="1"/>
</dbReference>
<keyword evidence="1" id="KW-0805">Transcription regulation</keyword>